<feature type="domain" description="ABC transporter" evidence="8">
    <location>
        <begin position="364"/>
        <end position="607"/>
    </location>
</feature>
<keyword evidence="4" id="KW-0067">ATP-binding</keyword>
<keyword evidence="3" id="KW-0547">Nucleotide-binding</keyword>
<dbReference type="InterPro" id="IPR039421">
    <property type="entry name" value="Type_1_exporter"/>
</dbReference>
<dbReference type="Gene3D" id="1.20.1560.10">
    <property type="entry name" value="ABC transporter type 1, transmembrane domain"/>
    <property type="match status" value="1"/>
</dbReference>
<evidence type="ECO:0000256" key="4">
    <source>
        <dbReference type="ARBA" id="ARBA00022840"/>
    </source>
</evidence>
<dbReference type="EMBL" id="BSDI01000086">
    <property type="protein sequence ID" value="GLI03489.1"/>
    <property type="molecule type" value="Genomic_DNA"/>
</dbReference>
<evidence type="ECO:0000259" key="8">
    <source>
        <dbReference type="PROSITE" id="PS50893"/>
    </source>
</evidence>
<evidence type="ECO:0000256" key="1">
    <source>
        <dbReference type="ARBA" id="ARBA00004651"/>
    </source>
</evidence>
<dbReference type="SMART" id="SM00382">
    <property type="entry name" value="AAA"/>
    <property type="match status" value="1"/>
</dbReference>
<comment type="caution">
    <text evidence="9">The sequence shown here is derived from an EMBL/GenBank/DDBJ whole genome shotgun (WGS) entry which is preliminary data.</text>
</comment>
<evidence type="ECO:0000256" key="3">
    <source>
        <dbReference type="ARBA" id="ARBA00022741"/>
    </source>
</evidence>
<dbReference type="SUPFAM" id="SSF90123">
    <property type="entry name" value="ABC transporter transmembrane region"/>
    <property type="match status" value="1"/>
</dbReference>
<keyword evidence="6 7" id="KW-0472">Membrane</keyword>
<dbReference type="PROSITE" id="PS50893">
    <property type="entry name" value="ABC_TRANSPORTER_2"/>
    <property type="match status" value="1"/>
</dbReference>
<dbReference type="SUPFAM" id="SSF52540">
    <property type="entry name" value="P-loop containing nucleoside triphosphate hydrolases"/>
    <property type="match status" value="1"/>
</dbReference>
<evidence type="ECO:0000256" key="7">
    <source>
        <dbReference type="SAM" id="Phobius"/>
    </source>
</evidence>
<evidence type="ECO:0000256" key="5">
    <source>
        <dbReference type="ARBA" id="ARBA00022989"/>
    </source>
</evidence>
<sequence length="621" mass="66682">MCRMRRMRLPPTLAGLWTLLRLLPHVSRSKTLLGLIGVLLSSALPIAIAVAIGLLIGAVPAAVRGGLDSAGGRTLVDLLVLVAALVALERIVSPALRALASTFGREVDRHLQERLLAAVGRPGSIAHLEDPEVLAALRTVRGLGLNESGRPSLAVVGLAMVLPSWLRALGGAAVLLAFQWWLGLLWLALWPAIVYFMQREYVRVGQVGFGQSDALRRAEYLRDVAVTAPAAKEVRIWGMLDWLADRFEATWRAAIQPVWKERRPRASRVLGTTGVIAAINLLSYALLVWAAVRGDLGLSALAVFTQALNIANNFTAFDDHNAHLSYAAVSVPKVLALDARLAGAAPVDAADRRNPPANAPATEIRLSGVRFGYPGQAGEALRGVDLTIAAGRSLAIVGENGAGKTSLVKLLCGLYPPTAGTVSVDGHDLADLDLAAWRRRVSVLFQDFTRYDLSAADNVSMGAAHVPPDPDRLRAAAERAGALSLIEELPDGWRTILSPEYTGGTDLSGGQWQRVALARALYAVDAGARVLILDEPTAALDVRAEAELYERFLELTSGLTTILISHRFSTVRRADRIVVVERGAIVEDGTHDELIALDGLYARMFHLQAARFLTPLEPDHA</sequence>
<evidence type="ECO:0000313" key="9">
    <source>
        <dbReference type="EMBL" id="GLI03489.1"/>
    </source>
</evidence>
<dbReference type="InterPro" id="IPR003439">
    <property type="entry name" value="ABC_transporter-like_ATP-bd"/>
</dbReference>
<dbReference type="PANTHER" id="PTHR24221">
    <property type="entry name" value="ATP-BINDING CASSETTE SUB-FAMILY B"/>
    <property type="match status" value="1"/>
</dbReference>
<keyword evidence="2 7" id="KW-0812">Transmembrane</keyword>
<evidence type="ECO:0000313" key="10">
    <source>
        <dbReference type="Proteomes" id="UP001144280"/>
    </source>
</evidence>
<feature type="transmembrane region" description="Helical" evidence="7">
    <location>
        <begin position="168"/>
        <end position="196"/>
    </location>
</feature>
<dbReference type="InterPro" id="IPR017871">
    <property type="entry name" value="ABC_transporter-like_CS"/>
</dbReference>
<comment type="subcellular location">
    <subcellularLocation>
        <location evidence="1">Cell membrane</location>
        <topology evidence="1">Multi-pass membrane protein</topology>
    </subcellularLocation>
</comment>
<dbReference type="Pfam" id="PF00005">
    <property type="entry name" value="ABC_tran"/>
    <property type="match status" value="1"/>
</dbReference>
<keyword evidence="10" id="KW-1185">Reference proteome</keyword>
<dbReference type="Gene3D" id="3.40.50.300">
    <property type="entry name" value="P-loop containing nucleotide triphosphate hydrolases"/>
    <property type="match status" value="1"/>
</dbReference>
<dbReference type="PANTHER" id="PTHR24221:SF654">
    <property type="entry name" value="ATP-BINDING CASSETTE SUB-FAMILY B MEMBER 6"/>
    <property type="match status" value="1"/>
</dbReference>
<organism evidence="9 10">
    <name type="scientific">Phytohabitans aurantiacus</name>
    <dbReference type="NCBI Taxonomy" id="3016789"/>
    <lineage>
        <taxon>Bacteria</taxon>
        <taxon>Bacillati</taxon>
        <taxon>Actinomycetota</taxon>
        <taxon>Actinomycetes</taxon>
        <taxon>Micromonosporales</taxon>
        <taxon>Micromonosporaceae</taxon>
    </lineage>
</organism>
<dbReference type="InterPro" id="IPR036640">
    <property type="entry name" value="ABC1_TM_sf"/>
</dbReference>
<gene>
    <name evidence="9" type="ORF">Pa4123_87670</name>
</gene>
<accession>A0ABQ5R9P9</accession>
<name>A0ABQ5R9P9_9ACTN</name>
<keyword evidence="5 7" id="KW-1133">Transmembrane helix</keyword>
<dbReference type="InterPro" id="IPR027417">
    <property type="entry name" value="P-loop_NTPase"/>
</dbReference>
<proteinExistence type="predicted"/>
<evidence type="ECO:0000256" key="2">
    <source>
        <dbReference type="ARBA" id="ARBA00022692"/>
    </source>
</evidence>
<dbReference type="InterPro" id="IPR003593">
    <property type="entry name" value="AAA+_ATPase"/>
</dbReference>
<feature type="transmembrane region" description="Helical" evidence="7">
    <location>
        <begin position="269"/>
        <end position="292"/>
    </location>
</feature>
<protein>
    <submittedName>
        <fullName evidence="9">Multidrug ABC transporter permease</fullName>
    </submittedName>
</protein>
<dbReference type="Proteomes" id="UP001144280">
    <property type="component" value="Unassembled WGS sequence"/>
</dbReference>
<dbReference type="PROSITE" id="PS00211">
    <property type="entry name" value="ABC_TRANSPORTER_1"/>
    <property type="match status" value="1"/>
</dbReference>
<reference evidence="9" key="1">
    <citation type="submission" date="2022-12" db="EMBL/GenBank/DDBJ databases">
        <title>New Phytohabitans aurantiacus sp. RD004123 nov., an actinomycete isolated from soil.</title>
        <authorList>
            <person name="Triningsih D.W."/>
            <person name="Harunari E."/>
            <person name="Igarashi Y."/>
        </authorList>
    </citation>
    <scope>NUCLEOTIDE SEQUENCE</scope>
    <source>
        <strain evidence="9">RD004123</strain>
    </source>
</reference>
<feature type="transmembrane region" description="Helical" evidence="7">
    <location>
        <begin position="39"/>
        <end position="63"/>
    </location>
</feature>
<evidence type="ECO:0000256" key="6">
    <source>
        <dbReference type="ARBA" id="ARBA00023136"/>
    </source>
</evidence>